<keyword evidence="5 7" id="KW-0472">Membrane</keyword>
<evidence type="ECO:0000259" key="8">
    <source>
        <dbReference type="PROSITE" id="PS51781"/>
    </source>
</evidence>
<evidence type="ECO:0000256" key="2">
    <source>
        <dbReference type="ARBA" id="ARBA00022692"/>
    </source>
</evidence>
<feature type="coiled-coil region" evidence="6">
    <location>
        <begin position="105"/>
        <end position="198"/>
    </location>
</feature>
<keyword evidence="2 7" id="KW-0812">Transmembrane</keyword>
<dbReference type="PROSITE" id="PS51781">
    <property type="entry name" value="SH3B"/>
    <property type="match status" value="1"/>
</dbReference>
<dbReference type="NCBIfam" id="TIGR04211">
    <property type="entry name" value="SH3_and_anchor"/>
    <property type="match status" value="1"/>
</dbReference>
<comment type="subcellular location">
    <subcellularLocation>
        <location evidence="1">Membrane</location>
        <topology evidence="1">Single-pass membrane protein</topology>
    </subcellularLocation>
</comment>
<dbReference type="KEGG" id="oai:OLEAN_C13300"/>
<dbReference type="EMBL" id="FO203512">
    <property type="protein sequence ID" value="CCK75506.1"/>
    <property type="molecule type" value="Genomic_DNA"/>
</dbReference>
<evidence type="ECO:0000256" key="5">
    <source>
        <dbReference type="ARBA" id="ARBA00023136"/>
    </source>
</evidence>
<gene>
    <name evidence="9" type="ORF">OLEAN_C13300</name>
</gene>
<keyword evidence="10" id="KW-1185">Reference proteome</keyword>
<dbReference type="AlphaFoldDB" id="R4YLC7"/>
<evidence type="ECO:0000256" key="6">
    <source>
        <dbReference type="SAM" id="Coils"/>
    </source>
</evidence>
<dbReference type="SMART" id="SM00287">
    <property type="entry name" value="SH3b"/>
    <property type="match status" value="1"/>
</dbReference>
<keyword evidence="3" id="KW-0732">Signal</keyword>
<evidence type="ECO:0000256" key="3">
    <source>
        <dbReference type="ARBA" id="ARBA00022729"/>
    </source>
</evidence>
<evidence type="ECO:0000256" key="1">
    <source>
        <dbReference type="ARBA" id="ARBA00004167"/>
    </source>
</evidence>
<protein>
    <submittedName>
        <fullName evidence="9">SH3 domain protein</fullName>
    </submittedName>
</protein>
<dbReference type="STRING" id="698738.OLEAN_C13300"/>
<dbReference type="InterPro" id="IPR003646">
    <property type="entry name" value="SH3-like_bac-type"/>
</dbReference>
<evidence type="ECO:0000256" key="4">
    <source>
        <dbReference type="ARBA" id="ARBA00022989"/>
    </source>
</evidence>
<sequence length="234" mass="26408">MNNDKKHLKVIRVKQLFCMLLLTILAATSYAAVEKRYVSDKLWLQLRTGPGSDFRILKALPSGEHLIFGEQTEDKNYTRVTTDKGLEGWVLTRFLEDEPVAKEKLIFSQRELVKVKAELDTLKQQTNTLSEEKSSLSGDHSSLIREKKALEKELKHITEISANALQLDSKNTTLTKRNKELEIQLATFTADNTRLKDNTDRTFMIIGGGLIFFGIILGLAIPAMRGGRKAASWS</sequence>
<evidence type="ECO:0000313" key="10">
    <source>
        <dbReference type="Proteomes" id="UP000032749"/>
    </source>
</evidence>
<dbReference type="OrthoDB" id="9790951at2"/>
<proteinExistence type="predicted"/>
<reference evidence="9 10" key="1">
    <citation type="journal article" date="2013" name="Nat. Commun.">
        <title>Genome sequence and functional genomic analysis of the oil-degrading bacterium Oleispira antarctica.</title>
        <authorList>
            <person name="Kube M."/>
            <person name="Chernikova T.N."/>
            <person name="Al-Ramahi Y."/>
            <person name="Beloqui A."/>
            <person name="Lopez-Cortez N."/>
            <person name="Guazzaroni M.E."/>
            <person name="Heipieper H.J."/>
            <person name="Klages S."/>
            <person name="Kotsyurbenko O.R."/>
            <person name="Langer I."/>
            <person name="Nechitaylo T.Y."/>
            <person name="Lunsdorf H."/>
            <person name="Fernandez M."/>
            <person name="Juarez S."/>
            <person name="Ciordia S."/>
            <person name="Singer A."/>
            <person name="Kagan O."/>
            <person name="Egorova O."/>
            <person name="Petit P.A."/>
            <person name="Stogios P."/>
            <person name="Kim Y."/>
            <person name="Tchigvintsev A."/>
            <person name="Flick R."/>
            <person name="Denaro R."/>
            <person name="Genovese M."/>
            <person name="Albar J.P."/>
            <person name="Reva O.N."/>
            <person name="Martinez-Gomariz M."/>
            <person name="Tran H."/>
            <person name="Ferrer M."/>
            <person name="Savchenko A."/>
            <person name="Yakunin A.F."/>
            <person name="Yakimov M.M."/>
            <person name="Golyshina O.V."/>
            <person name="Reinhardt R."/>
            <person name="Golyshin P.N."/>
        </authorList>
    </citation>
    <scope>NUCLEOTIDE SEQUENCE [LARGE SCALE GENOMIC DNA]</scope>
</reference>
<evidence type="ECO:0000313" key="9">
    <source>
        <dbReference type="EMBL" id="CCK75506.1"/>
    </source>
</evidence>
<feature type="domain" description="SH3b" evidence="8">
    <location>
        <begin position="33"/>
        <end position="99"/>
    </location>
</feature>
<dbReference type="HOGENOM" id="CLU_094106_1_0_6"/>
<keyword evidence="6" id="KW-0175">Coiled coil</keyword>
<keyword evidence="4 7" id="KW-1133">Transmembrane helix</keyword>
<dbReference type="Gene3D" id="2.30.30.40">
    <property type="entry name" value="SH3 Domains"/>
    <property type="match status" value="1"/>
</dbReference>
<dbReference type="GO" id="GO:0016020">
    <property type="term" value="C:membrane"/>
    <property type="evidence" value="ECO:0007669"/>
    <property type="project" value="UniProtKB-SubCell"/>
</dbReference>
<feature type="transmembrane region" description="Helical" evidence="7">
    <location>
        <begin position="203"/>
        <end position="224"/>
    </location>
</feature>
<dbReference type="Pfam" id="PF08239">
    <property type="entry name" value="SH3_3"/>
    <property type="match status" value="1"/>
</dbReference>
<evidence type="ECO:0000256" key="7">
    <source>
        <dbReference type="SAM" id="Phobius"/>
    </source>
</evidence>
<name>R4YLC7_OLEAN</name>
<accession>R4YLC7</accession>
<dbReference type="Proteomes" id="UP000032749">
    <property type="component" value="Chromosome"/>
</dbReference>
<dbReference type="InterPro" id="IPR016476">
    <property type="entry name" value="SH3_dom_pro"/>
</dbReference>
<organism evidence="9 10">
    <name type="scientific">Oleispira antarctica RB-8</name>
    <dbReference type="NCBI Taxonomy" id="698738"/>
    <lineage>
        <taxon>Bacteria</taxon>
        <taxon>Pseudomonadati</taxon>
        <taxon>Pseudomonadota</taxon>
        <taxon>Gammaproteobacteria</taxon>
        <taxon>Oceanospirillales</taxon>
        <taxon>Oceanospirillaceae</taxon>
        <taxon>Oleispira</taxon>
    </lineage>
</organism>